<reference evidence="9 10" key="1">
    <citation type="submission" date="2024-02" db="EMBL/GenBank/DDBJ databases">
        <authorList>
            <person name="Vignale AGUSTIN F."/>
            <person name="Sosa J E."/>
            <person name="Modenutti C."/>
        </authorList>
    </citation>
    <scope>NUCLEOTIDE SEQUENCE [LARGE SCALE GENOMIC DNA]</scope>
</reference>
<evidence type="ECO:0000256" key="1">
    <source>
        <dbReference type="ARBA" id="ARBA00004191"/>
    </source>
</evidence>
<dbReference type="Pfam" id="PF03181">
    <property type="entry name" value="BURP"/>
    <property type="match status" value="1"/>
</dbReference>
<sequence length="641" mass="70497">MDRTVKFSRSILFFLLFLLDKSFSTVSLVLTNTTPGDSAPKENPFTAKAYVIRYWNKHITNNHPKPPFLLSKASPLSAVDSAFFTKLAAHNHLSSHLSSFCSAANLFCLFDFDSTTPIDPNKQDNKDANFAFYTNKQFSNYVRSRLGGADTFKNYSGSVNFATGSFTRYSRSSTAHKEGFATYANDGNVANSNFTSYASGATGGSGEFQTYMSLVNVPDLRFTSYDSDGNNHKLSFSSYVDDTNSGNEGFTSYGKNGNDVPVEFSSYGDSSNVIGSSFSGYGELGNAGNDSFKAYSSNSNNPNNNFKSYGVGGNSGVDSFSSYRDGANSGSDKFQSYGKNSNSGKTNFLNYGKSFNEGIDFFREYGKGSTSEVIGFKVYGLNSTFKEYDQKGVTFAQYTSSENSSMDESTKVSGNSVNRWVEQGKFFRESMLKEGIIMKMPDIRDKMPKRSFLPRTIMSNLPFSTTRLGEIKQIFNARDNTAMERMISNTVEECEREPSRGETKQCVGSVEDMIDFAVAVLGHNVVVRTTENVNGSNQNVMIGKVRGMNGGEVTKSVSCHQSLYPYLLYYCHSVPKVRVYVADILDVESKVKINHGIAICHVDTSAWSPGHGAFVALGSGPGLIEVCHWIFENDMTWAVAD</sequence>
<evidence type="ECO:0000256" key="6">
    <source>
        <dbReference type="ARBA" id="ARBA00023180"/>
    </source>
</evidence>
<comment type="caution">
    <text evidence="9">The sequence shown here is derived from an EMBL/GenBank/DDBJ whole genome shotgun (WGS) entry which is preliminary data.</text>
</comment>
<feature type="chain" id="PRO_5044863849" description="BURP domain-containing protein" evidence="7">
    <location>
        <begin position="25"/>
        <end position="641"/>
    </location>
</feature>
<evidence type="ECO:0000256" key="7">
    <source>
        <dbReference type="SAM" id="SignalP"/>
    </source>
</evidence>
<accession>A0ABC8SG76</accession>
<keyword evidence="5 7" id="KW-0732">Signal</keyword>
<dbReference type="Proteomes" id="UP001642360">
    <property type="component" value="Unassembled WGS sequence"/>
</dbReference>
<keyword evidence="3" id="KW-0134">Cell wall</keyword>
<dbReference type="PROSITE" id="PS51277">
    <property type="entry name" value="BURP"/>
    <property type="match status" value="1"/>
</dbReference>
<proteinExistence type="predicted"/>
<dbReference type="PANTHER" id="PTHR31458:SF18">
    <property type="entry name" value="BURP DOMAIN-CONTAINING PROTEIN-RELATED"/>
    <property type="match status" value="1"/>
</dbReference>
<evidence type="ECO:0000256" key="3">
    <source>
        <dbReference type="ARBA" id="ARBA00022512"/>
    </source>
</evidence>
<keyword evidence="3" id="KW-0964">Secreted</keyword>
<protein>
    <recommendedName>
        <fullName evidence="8">BURP domain-containing protein</fullName>
    </recommendedName>
</protein>
<keyword evidence="10" id="KW-1185">Reference proteome</keyword>
<evidence type="ECO:0000313" key="9">
    <source>
        <dbReference type="EMBL" id="CAK9155912.1"/>
    </source>
</evidence>
<dbReference type="SMART" id="SM01045">
    <property type="entry name" value="BURP"/>
    <property type="match status" value="1"/>
</dbReference>
<organism evidence="9 10">
    <name type="scientific">Ilex paraguariensis</name>
    <name type="common">yerba mate</name>
    <dbReference type="NCBI Taxonomy" id="185542"/>
    <lineage>
        <taxon>Eukaryota</taxon>
        <taxon>Viridiplantae</taxon>
        <taxon>Streptophyta</taxon>
        <taxon>Embryophyta</taxon>
        <taxon>Tracheophyta</taxon>
        <taxon>Spermatophyta</taxon>
        <taxon>Magnoliopsida</taxon>
        <taxon>eudicotyledons</taxon>
        <taxon>Gunneridae</taxon>
        <taxon>Pentapetalae</taxon>
        <taxon>asterids</taxon>
        <taxon>campanulids</taxon>
        <taxon>Aquifoliales</taxon>
        <taxon>Aquifoliaceae</taxon>
        <taxon>Ilex</taxon>
    </lineage>
</organism>
<dbReference type="EMBL" id="CAUOFW020002760">
    <property type="protein sequence ID" value="CAK9155912.1"/>
    <property type="molecule type" value="Genomic_DNA"/>
</dbReference>
<keyword evidence="6" id="KW-0325">Glycoprotein</keyword>
<name>A0ABC8SG76_9AQUA</name>
<dbReference type="AlphaFoldDB" id="A0ABC8SG76"/>
<keyword evidence="4" id="KW-0052">Apoplast</keyword>
<evidence type="ECO:0000256" key="2">
    <source>
        <dbReference type="ARBA" id="ARBA00004271"/>
    </source>
</evidence>
<evidence type="ECO:0000256" key="5">
    <source>
        <dbReference type="ARBA" id="ARBA00022729"/>
    </source>
</evidence>
<feature type="domain" description="BURP" evidence="8">
    <location>
        <begin position="426"/>
        <end position="640"/>
    </location>
</feature>
<evidence type="ECO:0000256" key="4">
    <source>
        <dbReference type="ARBA" id="ARBA00022523"/>
    </source>
</evidence>
<gene>
    <name evidence="9" type="ORF">ILEXP_LOCUS24327</name>
</gene>
<feature type="signal peptide" evidence="7">
    <location>
        <begin position="1"/>
        <end position="24"/>
    </location>
</feature>
<dbReference type="PANTHER" id="PTHR31458">
    <property type="entry name" value="POLYGALACTURONASE 1 BETA-LIKE PROTEIN 2"/>
    <property type="match status" value="1"/>
</dbReference>
<evidence type="ECO:0000313" key="10">
    <source>
        <dbReference type="Proteomes" id="UP001642360"/>
    </source>
</evidence>
<comment type="subcellular location">
    <subcellularLocation>
        <location evidence="1">Secreted</location>
        <location evidence="1">Cell wall</location>
    </subcellularLocation>
    <subcellularLocation>
        <location evidence="2">Secreted</location>
        <location evidence="2">Extracellular space</location>
        <location evidence="2">Apoplast</location>
    </subcellularLocation>
</comment>
<evidence type="ECO:0000259" key="8">
    <source>
        <dbReference type="PROSITE" id="PS51277"/>
    </source>
</evidence>
<dbReference type="InterPro" id="IPR004873">
    <property type="entry name" value="BURP_dom"/>
</dbReference>
<dbReference type="InterPro" id="IPR051897">
    <property type="entry name" value="PG-associated_BURP"/>
</dbReference>
<dbReference type="GO" id="GO:0048046">
    <property type="term" value="C:apoplast"/>
    <property type="evidence" value="ECO:0007669"/>
    <property type="project" value="UniProtKB-SubCell"/>
</dbReference>